<evidence type="ECO:0000256" key="8">
    <source>
        <dbReference type="ARBA" id="ARBA00022527"/>
    </source>
</evidence>
<dbReference type="NCBIfam" id="TIGR03724">
    <property type="entry name" value="arch_bud32"/>
    <property type="match status" value="1"/>
</dbReference>
<dbReference type="PANTHER" id="PTHR12209:SF0">
    <property type="entry name" value="EKC_KEOPS COMPLEX SUBUNIT TP53RK"/>
    <property type="match status" value="1"/>
</dbReference>
<proteinExistence type="inferred from homology"/>
<dbReference type="InterPro" id="IPR002379">
    <property type="entry name" value="ATPase_proteolipid_c-like_dom"/>
</dbReference>
<dbReference type="GO" id="GO:0008033">
    <property type="term" value="P:tRNA processing"/>
    <property type="evidence" value="ECO:0007669"/>
    <property type="project" value="UniProtKB-KW"/>
</dbReference>
<evidence type="ECO:0000256" key="26">
    <source>
        <dbReference type="RuleBase" id="RU363060"/>
    </source>
</evidence>
<evidence type="ECO:0000256" key="22">
    <source>
        <dbReference type="ARBA" id="ARBA00045519"/>
    </source>
</evidence>
<dbReference type="GO" id="GO:0016787">
    <property type="term" value="F:hydrolase activity"/>
    <property type="evidence" value="ECO:0007669"/>
    <property type="project" value="UniProtKB-KW"/>
</dbReference>
<evidence type="ECO:0000256" key="11">
    <source>
        <dbReference type="ARBA" id="ARBA00022692"/>
    </source>
</evidence>
<keyword evidence="10" id="KW-0808">Transferase</keyword>
<comment type="subunit">
    <text evidence="23 26">V-ATPase is a heteromultimeric enzyme composed of a peripheral catalytic V1 complex (components A to H) attached to an integral membrane V0 proton pore complex (components: a, c, c', c'', d, e, f and VOA1). The decameric c-ring forms the proton-conducting pore, and is composed of eight proteolipid subunits c, one subunit c' and one subunit c''.</text>
</comment>
<dbReference type="EMBL" id="QEAN01000256">
    <property type="protein sequence ID" value="TPX41801.1"/>
    <property type="molecule type" value="Genomic_DNA"/>
</dbReference>
<evidence type="ECO:0000256" key="4">
    <source>
        <dbReference type="ARBA" id="ARBA00007296"/>
    </source>
</evidence>
<comment type="similarity">
    <text evidence="4 26">Belongs to the V-ATPase proteolipid subunit family.</text>
</comment>
<keyword evidence="21" id="KW-0539">Nucleus</keyword>
<keyword evidence="15" id="KW-0375">Hydrogen ion transport</keyword>
<feature type="transmembrane region" description="Helical" evidence="26">
    <location>
        <begin position="90"/>
        <end position="110"/>
    </location>
</feature>
<evidence type="ECO:0000256" key="3">
    <source>
        <dbReference type="ARBA" id="ARBA00004141"/>
    </source>
</evidence>
<evidence type="ECO:0000256" key="25">
    <source>
        <dbReference type="ARBA" id="ARBA00048679"/>
    </source>
</evidence>
<evidence type="ECO:0000256" key="7">
    <source>
        <dbReference type="ARBA" id="ARBA00022448"/>
    </source>
</evidence>
<keyword evidence="8" id="KW-0723">Serine/threonine-protein kinase</keyword>
<evidence type="ECO:0000256" key="9">
    <source>
        <dbReference type="ARBA" id="ARBA00022553"/>
    </source>
</evidence>
<evidence type="ECO:0000256" key="19">
    <source>
        <dbReference type="ARBA" id="ARBA00023065"/>
    </source>
</evidence>
<evidence type="ECO:0000256" key="2">
    <source>
        <dbReference type="ARBA" id="ARBA00004123"/>
    </source>
</evidence>
<dbReference type="GO" id="GO:0033179">
    <property type="term" value="C:proton-transporting V-type ATPase, V0 domain"/>
    <property type="evidence" value="ECO:0007669"/>
    <property type="project" value="InterPro"/>
</dbReference>
<name>A0A507CRW6_9FUNG</name>
<keyword evidence="11 26" id="KW-0812">Transmembrane</keyword>
<evidence type="ECO:0000256" key="15">
    <source>
        <dbReference type="ARBA" id="ARBA00022781"/>
    </source>
</evidence>
<dbReference type="SUPFAM" id="SSF56112">
    <property type="entry name" value="Protein kinase-like (PK-like)"/>
    <property type="match status" value="1"/>
</dbReference>
<dbReference type="SUPFAM" id="SSF81333">
    <property type="entry name" value="F1F0 ATP synthase subunit C"/>
    <property type="match status" value="2"/>
</dbReference>
<keyword evidence="7 26" id="KW-0813">Transport</keyword>
<evidence type="ECO:0000256" key="24">
    <source>
        <dbReference type="ARBA" id="ARBA00047899"/>
    </source>
</evidence>
<dbReference type="Pfam" id="PF00137">
    <property type="entry name" value="ATP-synt_C"/>
    <property type="match status" value="2"/>
</dbReference>
<sequence>MLYASSYAVVSYLGVLLAIIIALDLLFTGNGELFNVGRFLIETDPYMWALLGTSLCVGLSVVGAAWGIFITGSTILGAAVRAPRIQTKNLISIIFCEVVAIYGLILAIVFSAKMSYNGEEDVTLTRSAYFAGYSLFWSGLAVGLSNLACGVSVGIAGSSCALADAADGTLFVKVLVIEIFGSVVGLFGLIVGLLLSGKSRSRSPIRHAAFPISLNPFYQSSATRATIIAIASKVESKHLTSQAATMAATLIKQGAEARVYKIPFPCSQYAIVKERFPKSYRHPILDAKITSKRVIQEARCLVRCCKAGIDTPTLYLIDVPRNVLYMEYVVGVSVRDFIQHNGLDDAGVATQLSQRIGWNVAAMHDLDIIHGDLTTSNMMIRPSKSVAMIDFGLSYGSVDIEDKAVDLYVLERAFSSTHPNTEALFEAILDNYVARARDGKSIIKRLNDVRKRGRKRTAFG</sequence>
<dbReference type="GO" id="GO:0005524">
    <property type="term" value="F:ATP binding"/>
    <property type="evidence" value="ECO:0007669"/>
    <property type="project" value="UniProtKB-KW"/>
</dbReference>
<evidence type="ECO:0000256" key="18">
    <source>
        <dbReference type="ARBA" id="ARBA00022989"/>
    </source>
</evidence>
<evidence type="ECO:0000256" key="21">
    <source>
        <dbReference type="ARBA" id="ARBA00023242"/>
    </source>
</evidence>
<dbReference type="Gene3D" id="1.20.120.610">
    <property type="entry name" value="lithium bound rotor ring of v- atpase"/>
    <property type="match status" value="1"/>
</dbReference>
<comment type="function">
    <text evidence="1">Component of the EKC/KEOPS complex that is required for the formation of a threonylcarbamoyl group on adenosine at position 37 (t(6)A37) in tRNAs that read codons beginning with adenine. The complex is probably involved in the transfer of the threonylcarbamoyl moiety of threonylcarbamoyl-AMP (TC-AMP) to the N6 group of A37. BUD32 has ATPase activity in the context of the EKC/KEOPS complex and likely plays a supporting role to the catalytic subunit KAE1. The EKC/KEOPS complex also promotes both telomere uncapping and telomere elongation. The complex is required for efficient recruitment of transcriptional coactivators.</text>
</comment>
<evidence type="ECO:0000256" key="10">
    <source>
        <dbReference type="ARBA" id="ARBA00022679"/>
    </source>
</evidence>
<dbReference type="GO" id="GO:0005829">
    <property type="term" value="C:cytosol"/>
    <property type="evidence" value="ECO:0007669"/>
    <property type="project" value="TreeGrafter"/>
</dbReference>
<comment type="caution">
    <text evidence="26">Lacks conserved residue(s) required for the propagation of feature annotation.</text>
</comment>
<dbReference type="FunFam" id="3.30.200.20:FF:000201">
    <property type="entry name" value="TP53-regulating kinase isoform X1"/>
    <property type="match status" value="1"/>
</dbReference>
<protein>
    <recommendedName>
        <fullName evidence="6">non-specific serine/threonine protein kinase</fullName>
        <ecNumber evidence="6">2.7.11.1</ecNumber>
    </recommendedName>
</protein>
<keyword evidence="29" id="KW-1185">Reference proteome</keyword>
<dbReference type="FunFam" id="1.20.120.610:FF:000002">
    <property type="entry name" value="V-type proton ATPase proteolipid subunit"/>
    <property type="match status" value="1"/>
</dbReference>
<keyword evidence="19 26" id="KW-0406">Ion transport</keyword>
<feature type="domain" description="Protein kinase" evidence="27">
    <location>
        <begin position="245"/>
        <end position="460"/>
    </location>
</feature>
<evidence type="ECO:0000256" key="23">
    <source>
        <dbReference type="ARBA" id="ARBA00046480"/>
    </source>
</evidence>
<keyword evidence="12" id="KW-0819">tRNA processing</keyword>
<comment type="catalytic activity">
    <reaction evidence="24">
        <text>L-threonyl-[protein] + ATP = O-phospho-L-threonyl-[protein] + ADP + H(+)</text>
        <dbReference type="Rhea" id="RHEA:46608"/>
        <dbReference type="Rhea" id="RHEA-COMP:11060"/>
        <dbReference type="Rhea" id="RHEA-COMP:11605"/>
        <dbReference type="ChEBI" id="CHEBI:15378"/>
        <dbReference type="ChEBI" id="CHEBI:30013"/>
        <dbReference type="ChEBI" id="CHEBI:30616"/>
        <dbReference type="ChEBI" id="CHEBI:61977"/>
        <dbReference type="ChEBI" id="CHEBI:456216"/>
        <dbReference type="EC" id="2.7.11.1"/>
    </reaction>
</comment>
<keyword evidence="20 26" id="KW-0472">Membrane</keyword>
<dbReference type="GO" id="GO:0005774">
    <property type="term" value="C:vacuolar membrane"/>
    <property type="evidence" value="ECO:0007669"/>
    <property type="project" value="UniProtKB-ARBA"/>
</dbReference>
<organism evidence="28 29">
    <name type="scientific">Synchytrium endobioticum</name>
    <dbReference type="NCBI Taxonomy" id="286115"/>
    <lineage>
        <taxon>Eukaryota</taxon>
        <taxon>Fungi</taxon>
        <taxon>Fungi incertae sedis</taxon>
        <taxon>Chytridiomycota</taxon>
        <taxon>Chytridiomycota incertae sedis</taxon>
        <taxon>Chytridiomycetes</taxon>
        <taxon>Synchytriales</taxon>
        <taxon>Synchytriaceae</taxon>
        <taxon>Synchytrium</taxon>
    </lineage>
</organism>
<comment type="catalytic activity">
    <reaction evidence="25">
        <text>L-seryl-[protein] + ATP = O-phospho-L-seryl-[protein] + ADP + H(+)</text>
        <dbReference type="Rhea" id="RHEA:17989"/>
        <dbReference type="Rhea" id="RHEA-COMP:9863"/>
        <dbReference type="Rhea" id="RHEA-COMP:11604"/>
        <dbReference type="ChEBI" id="CHEBI:15378"/>
        <dbReference type="ChEBI" id="CHEBI:29999"/>
        <dbReference type="ChEBI" id="CHEBI:30616"/>
        <dbReference type="ChEBI" id="CHEBI:83421"/>
        <dbReference type="ChEBI" id="CHEBI:456216"/>
        <dbReference type="EC" id="2.7.11.1"/>
    </reaction>
</comment>
<dbReference type="CDD" id="cd18177">
    <property type="entry name" value="ATP-synt_Vo_c_ATP6F_rpt1"/>
    <property type="match status" value="1"/>
</dbReference>
<evidence type="ECO:0000256" key="6">
    <source>
        <dbReference type="ARBA" id="ARBA00012513"/>
    </source>
</evidence>
<dbReference type="PRINTS" id="PR00122">
    <property type="entry name" value="VACATPASE"/>
</dbReference>
<keyword evidence="17" id="KW-0067">ATP-binding</keyword>
<dbReference type="Proteomes" id="UP000317494">
    <property type="component" value="Unassembled WGS sequence"/>
</dbReference>
<dbReference type="GO" id="GO:0000408">
    <property type="term" value="C:EKC/KEOPS complex"/>
    <property type="evidence" value="ECO:0007669"/>
    <property type="project" value="TreeGrafter"/>
</dbReference>
<dbReference type="AlphaFoldDB" id="A0A507CRW6"/>
<dbReference type="GO" id="GO:0070525">
    <property type="term" value="P:tRNA threonylcarbamoyladenosine metabolic process"/>
    <property type="evidence" value="ECO:0007669"/>
    <property type="project" value="TreeGrafter"/>
</dbReference>
<comment type="function">
    <text evidence="26">Proton-conducting pore forming of the V0 complex of vacuolar(H+)-ATPase (V-ATPase), a multisubunit enzyme composed of a peripheral complex (V1) that hydrolyzes ATP and a membrane integral complex (V0) that translocates protons. V-ATPase is responsible for acidifying and maintaining the pH of intracellular compartments.</text>
</comment>
<dbReference type="PROSITE" id="PS00109">
    <property type="entry name" value="PROTEIN_KINASE_TYR"/>
    <property type="match status" value="1"/>
</dbReference>
<dbReference type="PANTHER" id="PTHR12209">
    <property type="entry name" value="NON-SPECIFIC SERINE/THREONINE PROTEIN KINASE"/>
    <property type="match status" value="1"/>
</dbReference>
<dbReference type="STRING" id="286115.A0A507CRW6"/>
<keyword evidence="9" id="KW-0597">Phosphoprotein</keyword>
<dbReference type="SMART" id="SM00220">
    <property type="entry name" value="S_TKc"/>
    <property type="match status" value="1"/>
</dbReference>
<keyword evidence="14" id="KW-0418">Kinase</keyword>
<comment type="similarity">
    <text evidence="5">Belongs to the protein kinase superfamily. BUD32 family.</text>
</comment>
<evidence type="ECO:0000256" key="5">
    <source>
        <dbReference type="ARBA" id="ARBA00010630"/>
    </source>
</evidence>
<dbReference type="PROSITE" id="PS50011">
    <property type="entry name" value="PROTEIN_KINASE_DOM"/>
    <property type="match status" value="1"/>
</dbReference>
<feature type="transmembrane region" description="Helical" evidence="26">
    <location>
        <begin position="130"/>
        <end position="158"/>
    </location>
</feature>
<accession>A0A507CRW6</accession>
<dbReference type="InterPro" id="IPR035921">
    <property type="entry name" value="F/V-ATP_Csub_sf"/>
</dbReference>
<feature type="transmembrane region" description="Helical" evidence="26">
    <location>
        <begin position="7"/>
        <end position="27"/>
    </location>
</feature>
<keyword evidence="16" id="KW-0378">Hydrolase</keyword>
<dbReference type="CDD" id="cd18178">
    <property type="entry name" value="ATP-synt_Vo_c_ATP6F_rpt2"/>
    <property type="match status" value="1"/>
</dbReference>
<dbReference type="InterPro" id="IPR022495">
    <property type="entry name" value="Bud32"/>
</dbReference>
<keyword evidence="18 26" id="KW-1133">Transmembrane helix</keyword>
<evidence type="ECO:0000256" key="14">
    <source>
        <dbReference type="ARBA" id="ARBA00022777"/>
    </source>
</evidence>
<feature type="transmembrane region" description="Helical" evidence="26">
    <location>
        <begin position="170"/>
        <end position="195"/>
    </location>
</feature>
<evidence type="ECO:0000256" key="17">
    <source>
        <dbReference type="ARBA" id="ARBA00022840"/>
    </source>
</evidence>
<comment type="subcellular location">
    <subcellularLocation>
        <location evidence="3">Membrane</location>
        <topology evidence="3">Multi-pass membrane protein</topology>
    </subcellularLocation>
    <subcellularLocation>
        <location evidence="2">Nucleus</location>
    </subcellularLocation>
</comment>
<evidence type="ECO:0000256" key="16">
    <source>
        <dbReference type="ARBA" id="ARBA00022801"/>
    </source>
</evidence>
<evidence type="ECO:0000256" key="20">
    <source>
        <dbReference type="ARBA" id="ARBA00023136"/>
    </source>
</evidence>
<dbReference type="GO" id="GO:0046961">
    <property type="term" value="F:proton-transporting ATPase activity, rotational mechanism"/>
    <property type="evidence" value="ECO:0007669"/>
    <property type="project" value="InterPro"/>
</dbReference>
<evidence type="ECO:0000313" key="28">
    <source>
        <dbReference type="EMBL" id="TPX41801.1"/>
    </source>
</evidence>
<comment type="function">
    <text evidence="22">Proton-conducting pore forming subunit of the V0 complex of vacuolar(H+)-ATPase (V-ATPase), a multisubunit enzyme composed of a peripheral complex (V1) that hydrolyzes ATP and a membrane integral complex (V0) that translocates protons. V-ATPase is responsible for acidifying and maintaining the pH of intracellular compartments.</text>
</comment>
<dbReference type="Gene3D" id="3.30.200.20">
    <property type="entry name" value="Phosphorylase Kinase, domain 1"/>
    <property type="match status" value="1"/>
</dbReference>
<comment type="caution">
    <text evidence="28">The sequence shown here is derived from an EMBL/GenBank/DDBJ whole genome shotgun (WGS) entry which is preliminary data.</text>
</comment>
<evidence type="ECO:0000256" key="12">
    <source>
        <dbReference type="ARBA" id="ARBA00022694"/>
    </source>
</evidence>
<evidence type="ECO:0000256" key="13">
    <source>
        <dbReference type="ARBA" id="ARBA00022741"/>
    </source>
</evidence>
<dbReference type="EC" id="2.7.11.1" evidence="6"/>
<gene>
    <name evidence="28" type="ORF">SeMB42_g05409</name>
</gene>
<reference evidence="28 29" key="1">
    <citation type="journal article" date="2019" name="Sci. Rep.">
        <title>Comparative genomics of chytrid fungi reveal insights into the obligate biotrophic and pathogenic lifestyle of Synchytrium endobioticum.</title>
        <authorList>
            <person name="van de Vossenberg B.T.L.H."/>
            <person name="Warris S."/>
            <person name="Nguyen H.D.T."/>
            <person name="van Gent-Pelzer M.P.E."/>
            <person name="Joly D.L."/>
            <person name="van de Geest H.C."/>
            <person name="Bonants P.J.M."/>
            <person name="Smith D.S."/>
            <person name="Levesque C.A."/>
            <person name="van der Lee T.A.J."/>
        </authorList>
    </citation>
    <scope>NUCLEOTIDE SEQUENCE [LARGE SCALE GENOMIC DNA]</scope>
    <source>
        <strain evidence="28 29">MB42</strain>
    </source>
</reference>
<evidence type="ECO:0000313" key="29">
    <source>
        <dbReference type="Proteomes" id="UP000317494"/>
    </source>
</evidence>
<feature type="transmembrane region" description="Helical" evidence="26">
    <location>
        <begin position="47"/>
        <end position="69"/>
    </location>
</feature>
<dbReference type="InterPro" id="IPR000719">
    <property type="entry name" value="Prot_kinase_dom"/>
</dbReference>
<dbReference type="VEuPathDB" id="FungiDB:SeMB42_g05409"/>
<dbReference type="GO" id="GO:0005634">
    <property type="term" value="C:nucleus"/>
    <property type="evidence" value="ECO:0007669"/>
    <property type="project" value="UniProtKB-SubCell"/>
</dbReference>
<dbReference type="InterPro" id="IPR000245">
    <property type="entry name" value="ATPase_proteolipid_csu"/>
</dbReference>
<dbReference type="GO" id="GO:0004674">
    <property type="term" value="F:protein serine/threonine kinase activity"/>
    <property type="evidence" value="ECO:0007669"/>
    <property type="project" value="UniProtKB-KW"/>
</dbReference>
<keyword evidence="13" id="KW-0547">Nucleotide-binding</keyword>
<evidence type="ECO:0000256" key="1">
    <source>
        <dbReference type="ARBA" id="ARBA00003747"/>
    </source>
</evidence>
<dbReference type="InterPro" id="IPR011009">
    <property type="entry name" value="Kinase-like_dom_sf"/>
</dbReference>
<dbReference type="FunFam" id="1.10.510.10:FF:000323">
    <property type="entry name" value="TP53-regulating kinase, putative"/>
    <property type="match status" value="1"/>
</dbReference>
<dbReference type="InterPro" id="IPR008266">
    <property type="entry name" value="Tyr_kinase_AS"/>
</dbReference>
<evidence type="ECO:0000259" key="27">
    <source>
        <dbReference type="PROSITE" id="PS50011"/>
    </source>
</evidence>
<dbReference type="Pfam" id="PF00069">
    <property type="entry name" value="Pkinase"/>
    <property type="match status" value="1"/>
</dbReference>
<dbReference type="Gene3D" id="1.10.510.10">
    <property type="entry name" value="Transferase(Phosphotransferase) domain 1"/>
    <property type="match status" value="1"/>
</dbReference>